<reference evidence="2 3" key="1">
    <citation type="submission" date="2020-11" db="EMBL/GenBank/DDBJ databases">
        <authorList>
            <person name="Wallbank WR R."/>
            <person name="Pardo Diaz C."/>
            <person name="Kozak K."/>
            <person name="Martin S."/>
            <person name="Jiggins C."/>
            <person name="Moest M."/>
            <person name="Warren A I."/>
            <person name="Generalovic N T."/>
            <person name="Byers J.R.P. K."/>
            <person name="Montejo-Kovacevich G."/>
            <person name="Yen C E."/>
        </authorList>
    </citation>
    <scope>NUCLEOTIDE SEQUENCE [LARGE SCALE GENOMIC DNA]</scope>
</reference>
<keyword evidence="1" id="KW-0732">Signal</keyword>
<evidence type="ECO:0000313" key="3">
    <source>
        <dbReference type="Proteomes" id="UP000594454"/>
    </source>
</evidence>
<dbReference type="EMBL" id="LR899013">
    <property type="protein sequence ID" value="CAD7091735.1"/>
    <property type="molecule type" value="Genomic_DNA"/>
</dbReference>
<evidence type="ECO:0000256" key="1">
    <source>
        <dbReference type="SAM" id="SignalP"/>
    </source>
</evidence>
<sequence>MKTIWLMLVVCLMALPIRESDSRKVIFYARNSVQVAHLFGAGAAGEICRKCFDKDHRGRCRRVVSFIQNADGC</sequence>
<organism evidence="2 3">
    <name type="scientific">Hermetia illucens</name>
    <name type="common">Black soldier fly</name>
    <dbReference type="NCBI Taxonomy" id="343691"/>
    <lineage>
        <taxon>Eukaryota</taxon>
        <taxon>Metazoa</taxon>
        <taxon>Ecdysozoa</taxon>
        <taxon>Arthropoda</taxon>
        <taxon>Hexapoda</taxon>
        <taxon>Insecta</taxon>
        <taxon>Pterygota</taxon>
        <taxon>Neoptera</taxon>
        <taxon>Endopterygota</taxon>
        <taxon>Diptera</taxon>
        <taxon>Brachycera</taxon>
        <taxon>Stratiomyomorpha</taxon>
        <taxon>Stratiomyidae</taxon>
        <taxon>Hermetiinae</taxon>
        <taxon>Hermetia</taxon>
    </lineage>
</organism>
<feature type="signal peptide" evidence="1">
    <location>
        <begin position="1"/>
        <end position="22"/>
    </location>
</feature>
<proteinExistence type="predicted"/>
<dbReference type="OrthoDB" id="7893315at2759"/>
<protein>
    <submittedName>
        <fullName evidence="2">Uncharacterized protein</fullName>
    </submittedName>
</protein>
<dbReference type="InParanoid" id="A0A7R8V4Y9"/>
<evidence type="ECO:0000313" key="2">
    <source>
        <dbReference type="EMBL" id="CAD7091735.1"/>
    </source>
</evidence>
<dbReference type="AlphaFoldDB" id="A0A7R8V4Y9"/>
<dbReference type="OMA" id="LYAICLM"/>
<name>A0A7R8V4Y9_HERIL</name>
<accession>A0A7R8V4Y9</accession>
<feature type="chain" id="PRO_5031101381" evidence="1">
    <location>
        <begin position="23"/>
        <end position="73"/>
    </location>
</feature>
<gene>
    <name evidence="2" type="ORF">HERILL_LOCUS14139</name>
</gene>
<dbReference type="Proteomes" id="UP000594454">
    <property type="component" value="Chromosome 5"/>
</dbReference>
<keyword evidence="3" id="KW-1185">Reference proteome</keyword>